<dbReference type="AlphaFoldDB" id="A0A4C1V7Z7"/>
<evidence type="ECO:0000313" key="2">
    <source>
        <dbReference type="Proteomes" id="UP000299102"/>
    </source>
</evidence>
<gene>
    <name evidence="1" type="ORF">EVAR_21885_1</name>
</gene>
<keyword evidence="2" id="KW-1185">Reference proteome</keyword>
<name>A0A4C1V7Z7_EUMVA</name>
<sequence length="128" mass="13769">MGTFPCEARCSVTAQTDTVGVAFACRAPSPRRPVSLTVIYSTQSSPALAEALICLVKDTHYKYFNFEHQISASAQIITCYKLVVVRGAPVSDHKARQQASTTGVPRRQASPLINAGFVSNAARGRRGL</sequence>
<reference evidence="1 2" key="1">
    <citation type="journal article" date="2019" name="Commun. Biol.">
        <title>The bagworm genome reveals a unique fibroin gene that provides high tensile strength.</title>
        <authorList>
            <person name="Kono N."/>
            <person name="Nakamura H."/>
            <person name="Ohtoshi R."/>
            <person name="Tomita M."/>
            <person name="Numata K."/>
            <person name="Arakawa K."/>
        </authorList>
    </citation>
    <scope>NUCLEOTIDE SEQUENCE [LARGE SCALE GENOMIC DNA]</scope>
</reference>
<organism evidence="1 2">
    <name type="scientific">Eumeta variegata</name>
    <name type="common">Bagworm moth</name>
    <name type="synonym">Eumeta japonica</name>
    <dbReference type="NCBI Taxonomy" id="151549"/>
    <lineage>
        <taxon>Eukaryota</taxon>
        <taxon>Metazoa</taxon>
        <taxon>Ecdysozoa</taxon>
        <taxon>Arthropoda</taxon>
        <taxon>Hexapoda</taxon>
        <taxon>Insecta</taxon>
        <taxon>Pterygota</taxon>
        <taxon>Neoptera</taxon>
        <taxon>Endopterygota</taxon>
        <taxon>Lepidoptera</taxon>
        <taxon>Glossata</taxon>
        <taxon>Ditrysia</taxon>
        <taxon>Tineoidea</taxon>
        <taxon>Psychidae</taxon>
        <taxon>Oiketicinae</taxon>
        <taxon>Eumeta</taxon>
    </lineage>
</organism>
<accession>A0A4C1V7Z7</accession>
<proteinExistence type="predicted"/>
<protein>
    <submittedName>
        <fullName evidence="1">Uncharacterized protein</fullName>
    </submittedName>
</protein>
<comment type="caution">
    <text evidence="1">The sequence shown here is derived from an EMBL/GenBank/DDBJ whole genome shotgun (WGS) entry which is preliminary data.</text>
</comment>
<dbReference type="EMBL" id="BGZK01000294">
    <property type="protein sequence ID" value="GBP34819.1"/>
    <property type="molecule type" value="Genomic_DNA"/>
</dbReference>
<dbReference type="Proteomes" id="UP000299102">
    <property type="component" value="Unassembled WGS sequence"/>
</dbReference>
<evidence type="ECO:0000313" key="1">
    <source>
        <dbReference type="EMBL" id="GBP34819.1"/>
    </source>
</evidence>